<reference evidence="2" key="1">
    <citation type="submission" date="2020-05" db="EMBL/GenBank/DDBJ databases">
        <title>Sulfur intermediates as new biogeochemical hubs in an aquatic model microbial ecosystem.</title>
        <authorList>
            <person name="Vigneron A."/>
        </authorList>
    </citation>
    <scope>NUCLEOTIDE SEQUENCE</scope>
    <source>
        <strain evidence="2">Bin.250</strain>
    </source>
</reference>
<gene>
    <name evidence="2" type="ORF">HQ497_05820</name>
</gene>
<protein>
    <recommendedName>
        <fullName evidence="4">DUF4345 domain-containing protein</fullName>
    </recommendedName>
</protein>
<keyword evidence="1" id="KW-0812">Transmembrane</keyword>
<feature type="transmembrane region" description="Helical" evidence="1">
    <location>
        <begin position="45"/>
        <end position="67"/>
    </location>
</feature>
<sequence>MNQKVLQIVAAIPGLLMLNNAIGFIANPEGAAASLGMPLLEGMALSTQIGDLGAFFLCSASFIFYGAYKSNPTLLSAAASMLGFAAIMRLVAWGFHGADLATVFITVEVVITVWLVVCAYLLAPKSLGSATE</sequence>
<dbReference type="AlphaFoldDB" id="A0A972VWM1"/>
<dbReference type="EMBL" id="JABMOJ010000215">
    <property type="protein sequence ID" value="NQV64866.1"/>
    <property type="molecule type" value="Genomic_DNA"/>
</dbReference>
<proteinExistence type="predicted"/>
<accession>A0A972VWM1</accession>
<keyword evidence="1" id="KW-1133">Transmembrane helix</keyword>
<evidence type="ECO:0000313" key="2">
    <source>
        <dbReference type="EMBL" id="NQV64866.1"/>
    </source>
</evidence>
<feature type="transmembrane region" description="Helical" evidence="1">
    <location>
        <begin position="101"/>
        <end position="123"/>
    </location>
</feature>
<keyword evidence="1" id="KW-0472">Membrane</keyword>
<evidence type="ECO:0000313" key="3">
    <source>
        <dbReference type="Proteomes" id="UP000754644"/>
    </source>
</evidence>
<evidence type="ECO:0000256" key="1">
    <source>
        <dbReference type="SAM" id="Phobius"/>
    </source>
</evidence>
<dbReference type="Proteomes" id="UP000754644">
    <property type="component" value="Unassembled WGS sequence"/>
</dbReference>
<evidence type="ECO:0008006" key="4">
    <source>
        <dbReference type="Google" id="ProtNLM"/>
    </source>
</evidence>
<organism evidence="2 3">
    <name type="scientific">SAR86 cluster bacterium</name>
    <dbReference type="NCBI Taxonomy" id="2030880"/>
    <lineage>
        <taxon>Bacteria</taxon>
        <taxon>Pseudomonadati</taxon>
        <taxon>Pseudomonadota</taxon>
        <taxon>Gammaproteobacteria</taxon>
        <taxon>SAR86 cluster</taxon>
    </lineage>
</organism>
<feature type="transmembrane region" description="Helical" evidence="1">
    <location>
        <begin position="74"/>
        <end position="95"/>
    </location>
</feature>
<name>A0A972VWM1_9GAMM</name>
<comment type="caution">
    <text evidence="2">The sequence shown here is derived from an EMBL/GenBank/DDBJ whole genome shotgun (WGS) entry which is preliminary data.</text>
</comment>